<dbReference type="RefSeq" id="WP_193801422.1">
    <property type="nucleotide sequence ID" value="NZ_JADEWC010000027.1"/>
</dbReference>
<keyword evidence="4" id="KW-1185">Reference proteome</keyword>
<evidence type="ECO:0000313" key="4">
    <source>
        <dbReference type="Proteomes" id="UP000654604"/>
    </source>
</evidence>
<feature type="transmembrane region" description="Helical" evidence="2">
    <location>
        <begin position="12"/>
        <end position="33"/>
    </location>
</feature>
<dbReference type="NCBIfam" id="NF038305">
    <property type="entry name" value="HpsJ_fam"/>
    <property type="match status" value="1"/>
</dbReference>
<evidence type="ECO:0000256" key="1">
    <source>
        <dbReference type="SAM" id="Coils"/>
    </source>
</evidence>
<dbReference type="Proteomes" id="UP000654604">
    <property type="component" value="Unassembled WGS sequence"/>
</dbReference>
<comment type="caution">
    <text evidence="3">The sequence shown here is derived from an EMBL/GenBank/DDBJ whole genome shotgun (WGS) entry which is preliminary data.</text>
</comment>
<dbReference type="InterPro" id="IPR047709">
    <property type="entry name" value="HpsJ-like"/>
</dbReference>
<feature type="coiled-coil region" evidence="1">
    <location>
        <begin position="199"/>
        <end position="229"/>
    </location>
</feature>
<keyword evidence="2" id="KW-0812">Transmembrane</keyword>
<accession>A0ABR9V810</accession>
<sequence>MKITSTFTALGIKLVGFIILVSALIDFLFLAIPLQLADRNWQINFTNTLVDRGVVPLLAVVLLILGWWITDNIPNAGQPQKAVRLPVFIISSLLGLLFLLLVPIHLSNISSVSAQFIQEIDQRATAQEDEIQGFIEQLDAIARNPQQIQGEIEQRNQVINNGGNIQGRQLSPEELQAITSQRDQLQELLQLSQTPSELETRLEETRTRLQTELRDLQRQEKQRAQTQALRQTLRTGINSFMLSVGYIVLGWLGIKGFMGASPKKSSS</sequence>
<protein>
    <submittedName>
        <fullName evidence="3">Uncharacterized protein</fullName>
    </submittedName>
</protein>
<keyword evidence="2" id="KW-1133">Transmembrane helix</keyword>
<evidence type="ECO:0000313" key="3">
    <source>
        <dbReference type="EMBL" id="MBE9223266.1"/>
    </source>
</evidence>
<name>A0ABR9V810_9CHRO</name>
<evidence type="ECO:0000256" key="2">
    <source>
        <dbReference type="SAM" id="Phobius"/>
    </source>
</evidence>
<feature type="transmembrane region" description="Helical" evidence="2">
    <location>
        <begin position="82"/>
        <end position="106"/>
    </location>
</feature>
<organism evidence="3 4">
    <name type="scientific">Cyanobacterium stanieri LEGE 03274</name>
    <dbReference type="NCBI Taxonomy" id="1828756"/>
    <lineage>
        <taxon>Bacteria</taxon>
        <taxon>Bacillati</taxon>
        <taxon>Cyanobacteriota</taxon>
        <taxon>Cyanophyceae</taxon>
        <taxon>Oscillatoriophycideae</taxon>
        <taxon>Chroococcales</taxon>
        <taxon>Geminocystaceae</taxon>
        <taxon>Cyanobacterium</taxon>
    </lineage>
</organism>
<keyword evidence="2" id="KW-0472">Membrane</keyword>
<reference evidence="3 4" key="1">
    <citation type="submission" date="2020-10" db="EMBL/GenBank/DDBJ databases">
        <authorList>
            <person name="Castelo-Branco R."/>
            <person name="Eusebio N."/>
            <person name="Adriana R."/>
            <person name="Vieira A."/>
            <person name="Brugerolle De Fraissinette N."/>
            <person name="Rezende De Castro R."/>
            <person name="Schneider M.P."/>
            <person name="Vasconcelos V."/>
            <person name="Leao P.N."/>
        </authorList>
    </citation>
    <scope>NUCLEOTIDE SEQUENCE [LARGE SCALE GENOMIC DNA]</scope>
    <source>
        <strain evidence="3 4">LEGE 03274</strain>
    </source>
</reference>
<keyword evidence="1" id="KW-0175">Coiled coil</keyword>
<feature type="transmembrane region" description="Helical" evidence="2">
    <location>
        <begin position="53"/>
        <end position="70"/>
    </location>
</feature>
<gene>
    <name evidence="3" type="ORF">IQ215_11215</name>
</gene>
<dbReference type="EMBL" id="JADEWC010000027">
    <property type="protein sequence ID" value="MBE9223266.1"/>
    <property type="molecule type" value="Genomic_DNA"/>
</dbReference>
<proteinExistence type="predicted"/>
<feature type="transmembrane region" description="Helical" evidence="2">
    <location>
        <begin position="236"/>
        <end position="254"/>
    </location>
</feature>